<dbReference type="EMBL" id="VFWZ01000008">
    <property type="protein sequence ID" value="TPN82766.1"/>
    <property type="molecule type" value="Genomic_DNA"/>
</dbReference>
<organism evidence="1 2">
    <name type="scientific">Aquimarina algicola</name>
    <dbReference type="NCBI Taxonomy" id="2589995"/>
    <lineage>
        <taxon>Bacteria</taxon>
        <taxon>Pseudomonadati</taxon>
        <taxon>Bacteroidota</taxon>
        <taxon>Flavobacteriia</taxon>
        <taxon>Flavobacteriales</taxon>
        <taxon>Flavobacteriaceae</taxon>
        <taxon>Aquimarina</taxon>
    </lineage>
</organism>
<gene>
    <name evidence="1" type="ORF">FHK87_20270</name>
</gene>
<name>A0A504IWL2_9FLAO</name>
<dbReference type="InterPro" id="IPR014710">
    <property type="entry name" value="RmlC-like_jellyroll"/>
</dbReference>
<sequence>MTHFKWSKALLCLVYLVSCSRHDPKQFLDKIYASEKVKHFEFDNIFYDTLSVGIFRKLVYGDNLQQTDVVIKKGYIIPKHEHISEQMSTILEGAFKATIYHPNRTEVVILNTGDVFFIPSPPPS</sequence>
<evidence type="ECO:0008006" key="3">
    <source>
        <dbReference type="Google" id="ProtNLM"/>
    </source>
</evidence>
<reference evidence="1 2" key="1">
    <citation type="submission" date="2019-06" db="EMBL/GenBank/DDBJ databases">
        <authorList>
            <person name="Meng X."/>
        </authorList>
    </citation>
    <scope>NUCLEOTIDE SEQUENCE [LARGE SCALE GENOMIC DNA]</scope>
    <source>
        <strain evidence="1 2">M625</strain>
    </source>
</reference>
<dbReference type="RefSeq" id="WP_140595994.1">
    <property type="nucleotide sequence ID" value="NZ_VFWZ01000008.1"/>
</dbReference>
<dbReference type="InterPro" id="IPR011051">
    <property type="entry name" value="RmlC_Cupin_sf"/>
</dbReference>
<dbReference type="Gene3D" id="2.60.120.10">
    <property type="entry name" value="Jelly Rolls"/>
    <property type="match status" value="1"/>
</dbReference>
<protein>
    <recommendedName>
        <fullName evidence="3">Cupin domain-containing protein</fullName>
    </recommendedName>
</protein>
<accession>A0A504IWL2</accession>
<comment type="caution">
    <text evidence="1">The sequence shown here is derived from an EMBL/GenBank/DDBJ whole genome shotgun (WGS) entry which is preliminary data.</text>
</comment>
<proteinExistence type="predicted"/>
<dbReference type="OrthoDB" id="9797664at2"/>
<dbReference type="SUPFAM" id="SSF51182">
    <property type="entry name" value="RmlC-like cupins"/>
    <property type="match status" value="1"/>
</dbReference>
<evidence type="ECO:0000313" key="1">
    <source>
        <dbReference type="EMBL" id="TPN82766.1"/>
    </source>
</evidence>
<dbReference type="AlphaFoldDB" id="A0A504IWL2"/>
<dbReference type="Proteomes" id="UP000315540">
    <property type="component" value="Unassembled WGS sequence"/>
</dbReference>
<evidence type="ECO:0000313" key="2">
    <source>
        <dbReference type="Proteomes" id="UP000315540"/>
    </source>
</evidence>
<keyword evidence="2" id="KW-1185">Reference proteome</keyword>